<dbReference type="Gene3D" id="1.10.10.10">
    <property type="entry name" value="Winged helix-like DNA-binding domain superfamily/Winged helix DNA-binding domain"/>
    <property type="match status" value="1"/>
</dbReference>
<name>A0A841P0W2_9HYPH</name>
<organism evidence="7 8">
    <name type="scientific">Mesorhizobium sangaii</name>
    <dbReference type="NCBI Taxonomy" id="505389"/>
    <lineage>
        <taxon>Bacteria</taxon>
        <taxon>Pseudomonadati</taxon>
        <taxon>Pseudomonadota</taxon>
        <taxon>Alphaproteobacteria</taxon>
        <taxon>Hyphomicrobiales</taxon>
        <taxon>Phyllobacteriaceae</taxon>
        <taxon>Mesorhizobium</taxon>
    </lineage>
</organism>
<dbReference type="InterPro" id="IPR018335">
    <property type="entry name" value="Tscrpt_reg_HTH_Crp-type_CS"/>
</dbReference>
<dbReference type="PANTHER" id="PTHR24567">
    <property type="entry name" value="CRP FAMILY TRANSCRIPTIONAL REGULATORY PROTEIN"/>
    <property type="match status" value="1"/>
</dbReference>
<dbReference type="GO" id="GO:0003677">
    <property type="term" value="F:DNA binding"/>
    <property type="evidence" value="ECO:0007669"/>
    <property type="project" value="UniProtKB-KW"/>
</dbReference>
<dbReference type="PANTHER" id="PTHR24567:SF75">
    <property type="entry name" value="FUMARATE AND NITRATE REDUCTION REGULATORY PROTEIN"/>
    <property type="match status" value="1"/>
</dbReference>
<sequence>MHAYIASRISLPSHSAQPGLPNVFDPAPLQPVSFFPAGAEIYAQGETAGALYQVEFGAVRIYRLLADGRRQISAFHLAGETFGFEADATHHFFAEAVNATAVRVLRLSGGADMSHQLLPLALKGLTRAQEHLLVLGRQNAIERVAAFLVDMAERQGGLRQVELPMSRMDIGDYLGLTIETVSRVFTRLKDKGVIRLINLRSIEIVKQEVLQTLGE</sequence>
<evidence type="ECO:0000259" key="6">
    <source>
        <dbReference type="PROSITE" id="PS51063"/>
    </source>
</evidence>
<evidence type="ECO:0000256" key="4">
    <source>
        <dbReference type="ARBA" id="ARBA00023231"/>
    </source>
</evidence>
<dbReference type="PROSITE" id="PS51063">
    <property type="entry name" value="HTH_CRP_2"/>
    <property type="match status" value="1"/>
</dbReference>
<comment type="caution">
    <text evidence="7">The sequence shown here is derived from an EMBL/GenBank/DDBJ whole genome shotgun (WGS) entry which is preliminary data.</text>
</comment>
<dbReference type="SMART" id="SM00419">
    <property type="entry name" value="HTH_CRP"/>
    <property type="match status" value="1"/>
</dbReference>
<keyword evidence="8" id="KW-1185">Reference proteome</keyword>
<dbReference type="InterPro" id="IPR012318">
    <property type="entry name" value="HTH_CRP"/>
</dbReference>
<dbReference type="Gene3D" id="2.60.120.10">
    <property type="entry name" value="Jelly Rolls"/>
    <property type="match status" value="1"/>
</dbReference>
<keyword evidence="2" id="KW-0238">DNA-binding</keyword>
<evidence type="ECO:0000256" key="3">
    <source>
        <dbReference type="ARBA" id="ARBA00023163"/>
    </source>
</evidence>
<dbReference type="InterPro" id="IPR036388">
    <property type="entry name" value="WH-like_DNA-bd_sf"/>
</dbReference>
<dbReference type="Proteomes" id="UP000556329">
    <property type="component" value="Unassembled WGS sequence"/>
</dbReference>
<proteinExistence type="predicted"/>
<dbReference type="RefSeq" id="WP_184871911.1">
    <property type="nucleotide sequence ID" value="NZ_JACHEF010000001.1"/>
</dbReference>
<dbReference type="PROSITE" id="PS00042">
    <property type="entry name" value="HTH_CRP_1"/>
    <property type="match status" value="1"/>
</dbReference>
<gene>
    <name evidence="7" type="ORF">HNQ71_001571</name>
</gene>
<keyword evidence="4" id="KW-0535">Nitrogen fixation</keyword>
<dbReference type="Pfam" id="PF00027">
    <property type="entry name" value="cNMP_binding"/>
    <property type="match status" value="1"/>
</dbReference>
<dbReference type="CDD" id="cd00092">
    <property type="entry name" value="HTH_CRP"/>
    <property type="match status" value="1"/>
</dbReference>
<dbReference type="InterPro" id="IPR000595">
    <property type="entry name" value="cNMP-bd_dom"/>
</dbReference>
<dbReference type="AlphaFoldDB" id="A0A841P0W2"/>
<evidence type="ECO:0000259" key="5">
    <source>
        <dbReference type="PROSITE" id="PS50042"/>
    </source>
</evidence>
<dbReference type="EMBL" id="JACHEF010000001">
    <property type="protein sequence ID" value="MBB6408927.1"/>
    <property type="molecule type" value="Genomic_DNA"/>
</dbReference>
<dbReference type="CDD" id="cd00038">
    <property type="entry name" value="CAP_ED"/>
    <property type="match status" value="1"/>
</dbReference>
<evidence type="ECO:0000256" key="1">
    <source>
        <dbReference type="ARBA" id="ARBA00023015"/>
    </source>
</evidence>
<dbReference type="Pfam" id="PF13545">
    <property type="entry name" value="HTH_Crp_2"/>
    <property type="match status" value="1"/>
</dbReference>
<dbReference type="SMART" id="SM00100">
    <property type="entry name" value="cNMP"/>
    <property type="match status" value="1"/>
</dbReference>
<keyword evidence="1" id="KW-0805">Transcription regulation</keyword>
<dbReference type="PROSITE" id="PS50042">
    <property type="entry name" value="CNMP_BINDING_3"/>
    <property type="match status" value="1"/>
</dbReference>
<dbReference type="PRINTS" id="PR00034">
    <property type="entry name" value="HTHCRP"/>
</dbReference>
<dbReference type="GO" id="GO:0003700">
    <property type="term" value="F:DNA-binding transcription factor activity"/>
    <property type="evidence" value="ECO:0007669"/>
    <property type="project" value="InterPro"/>
</dbReference>
<accession>A0A841P0W2</accession>
<protein>
    <submittedName>
        <fullName evidence="7">CRP/FNR family nitrogen fixation transcriptional regulator</fullName>
    </submittedName>
</protein>
<feature type="domain" description="Cyclic nucleotide-binding" evidence="5">
    <location>
        <begin position="29"/>
        <end position="83"/>
    </location>
</feature>
<keyword evidence="3" id="KW-0804">Transcription</keyword>
<evidence type="ECO:0000313" key="8">
    <source>
        <dbReference type="Proteomes" id="UP000556329"/>
    </source>
</evidence>
<dbReference type="InterPro" id="IPR014710">
    <property type="entry name" value="RmlC-like_jellyroll"/>
</dbReference>
<reference evidence="7 8" key="1">
    <citation type="submission" date="2020-08" db="EMBL/GenBank/DDBJ databases">
        <title>Genomic Encyclopedia of Type Strains, Phase IV (KMG-IV): sequencing the most valuable type-strain genomes for metagenomic binning, comparative biology and taxonomic classification.</title>
        <authorList>
            <person name="Goeker M."/>
        </authorList>
    </citation>
    <scope>NUCLEOTIDE SEQUENCE [LARGE SCALE GENOMIC DNA]</scope>
    <source>
        <strain evidence="7 8">DSM 100039</strain>
    </source>
</reference>
<feature type="domain" description="HTH crp-type" evidence="6">
    <location>
        <begin position="138"/>
        <end position="208"/>
    </location>
</feature>
<dbReference type="InterPro" id="IPR018490">
    <property type="entry name" value="cNMP-bd_dom_sf"/>
</dbReference>
<dbReference type="FunFam" id="1.10.10.10:FF:000028">
    <property type="entry name" value="Fumarate/nitrate reduction transcriptional regulator Fnr"/>
    <property type="match status" value="1"/>
</dbReference>
<dbReference type="GO" id="GO:0005829">
    <property type="term" value="C:cytosol"/>
    <property type="evidence" value="ECO:0007669"/>
    <property type="project" value="TreeGrafter"/>
</dbReference>
<dbReference type="InterPro" id="IPR050397">
    <property type="entry name" value="Env_Response_Regulators"/>
</dbReference>
<dbReference type="SUPFAM" id="SSF46785">
    <property type="entry name" value="Winged helix' DNA-binding domain"/>
    <property type="match status" value="1"/>
</dbReference>
<dbReference type="SUPFAM" id="SSF51206">
    <property type="entry name" value="cAMP-binding domain-like"/>
    <property type="match status" value="1"/>
</dbReference>
<dbReference type="InterPro" id="IPR036390">
    <property type="entry name" value="WH_DNA-bd_sf"/>
</dbReference>
<evidence type="ECO:0000256" key="2">
    <source>
        <dbReference type="ARBA" id="ARBA00023125"/>
    </source>
</evidence>
<evidence type="ECO:0000313" key="7">
    <source>
        <dbReference type="EMBL" id="MBB6408927.1"/>
    </source>
</evidence>